<comment type="caution">
    <text evidence="2">The sequence shown here is derived from an EMBL/GenBank/DDBJ whole genome shotgun (WGS) entry which is preliminary data.</text>
</comment>
<dbReference type="AlphaFoldDB" id="E5Y2H1"/>
<gene>
    <name evidence="2" type="ORF">HMPREF0179_00382</name>
</gene>
<dbReference type="OrthoDB" id="9816412at2"/>
<proteinExistence type="predicted"/>
<protein>
    <submittedName>
        <fullName evidence="2">Uncharacterized protein</fullName>
    </submittedName>
</protein>
<feature type="region of interest" description="Disordered" evidence="1">
    <location>
        <begin position="173"/>
        <end position="199"/>
    </location>
</feature>
<name>E5Y2H1_BILW3</name>
<dbReference type="RefSeq" id="WP_005024559.1">
    <property type="nucleotide sequence ID" value="NZ_KE150239.1"/>
</dbReference>
<reference evidence="2 3" key="1">
    <citation type="submission" date="2010-10" db="EMBL/GenBank/DDBJ databases">
        <authorList>
            <consortium name="The Broad Institute Genome Sequencing Platform"/>
            <person name="Ward D."/>
            <person name="Earl A."/>
            <person name="Feldgarden M."/>
            <person name="Young S.K."/>
            <person name="Gargeya S."/>
            <person name="Zeng Q."/>
            <person name="Alvarado L."/>
            <person name="Berlin A."/>
            <person name="Bochicchio J."/>
            <person name="Chapman S.B."/>
            <person name="Chen Z."/>
            <person name="Freedman E."/>
            <person name="Gellesch M."/>
            <person name="Goldberg J."/>
            <person name="Griggs A."/>
            <person name="Gujja S."/>
            <person name="Heilman E."/>
            <person name="Heiman D."/>
            <person name="Howarth C."/>
            <person name="Mehta T."/>
            <person name="Neiman D."/>
            <person name="Pearson M."/>
            <person name="Roberts A."/>
            <person name="Saif S."/>
            <person name="Shea T."/>
            <person name="Shenoy N."/>
            <person name="Sisk P."/>
            <person name="Stolte C."/>
            <person name="Sykes S."/>
            <person name="White J."/>
            <person name="Yandava C."/>
            <person name="Allen-Vercoe E."/>
            <person name="Sibley C."/>
            <person name="Ambrose C.E."/>
            <person name="Strauss J."/>
            <person name="Daigneault M."/>
            <person name="Haas B."/>
            <person name="Nusbaum C."/>
            <person name="Birren B."/>
        </authorList>
    </citation>
    <scope>NUCLEOTIDE SEQUENCE [LARGE SCALE GENOMIC DNA]</scope>
    <source>
        <strain evidence="2 3">3_1_6</strain>
    </source>
</reference>
<reference evidence="2 3" key="2">
    <citation type="submission" date="2013-04" db="EMBL/GenBank/DDBJ databases">
        <title>The Genome Sequence of Bilophila wadsworthia 3_1_6.</title>
        <authorList>
            <consortium name="The Broad Institute Genomics Platform"/>
            <person name="Earl A."/>
            <person name="Ward D."/>
            <person name="Feldgarden M."/>
            <person name="Gevers D."/>
            <person name="Sibley C."/>
            <person name="Strauss J."/>
            <person name="Allen-Vercoe E."/>
            <person name="Walker B."/>
            <person name="Young S."/>
            <person name="Zeng Q."/>
            <person name="Gargeya S."/>
            <person name="Fitzgerald M."/>
            <person name="Haas B."/>
            <person name="Abouelleil A."/>
            <person name="Allen A.W."/>
            <person name="Alvarado L."/>
            <person name="Arachchi H.M."/>
            <person name="Berlin A.M."/>
            <person name="Chapman S.B."/>
            <person name="Gainer-Dewar J."/>
            <person name="Goldberg J."/>
            <person name="Griggs A."/>
            <person name="Gujja S."/>
            <person name="Hansen M."/>
            <person name="Howarth C."/>
            <person name="Imamovic A."/>
            <person name="Ireland A."/>
            <person name="Larimer J."/>
            <person name="McCowan C."/>
            <person name="Murphy C."/>
            <person name="Pearson M."/>
            <person name="Poon T.W."/>
            <person name="Priest M."/>
            <person name="Roberts A."/>
            <person name="Saif S."/>
            <person name="Shea T."/>
            <person name="Sisk P."/>
            <person name="Sykes S."/>
            <person name="Wortman J."/>
            <person name="Nusbaum C."/>
            <person name="Birren B."/>
        </authorList>
    </citation>
    <scope>NUCLEOTIDE SEQUENCE [LARGE SCALE GENOMIC DNA]</scope>
    <source>
        <strain evidence="2 3">3_1_6</strain>
    </source>
</reference>
<dbReference type="GeneID" id="78086840"/>
<dbReference type="eggNOG" id="COG4388">
    <property type="taxonomic scope" value="Bacteria"/>
</dbReference>
<feature type="region of interest" description="Disordered" evidence="1">
    <location>
        <begin position="277"/>
        <end position="310"/>
    </location>
</feature>
<keyword evidence="3" id="KW-1185">Reference proteome</keyword>
<evidence type="ECO:0000256" key="1">
    <source>
        <dbReference type="SAM" id="MobiDB-lite"/>
    </source>
</evidence>
<dbReference type="InterPro" id="IPR012106">
    <property type="entry name" value="Phage_Mu_Gp1"/>
</dbReference>
<evidence type="ECO:0000313" key="3">
    <source>
        <dbReference type="Proteomes" id="UP000006034"/>
    </source>
</evidence>
<organism evidence="2 3">
    <name type="scientific">Bilophila wadsworthia (strain 3_1_6)</name>
    <dbReference type="NCBI Taxonomy" id="563192"/>
    <lineage>
        <taxon>Bacteria</taxon>
        <taxon>Pseudomonadati</taxon>
        <taxon>Thermodesulfobacteriota</taxon>
        <taxon>Desulfovibrionia</taxon>
        <taxon>Desulfovibrionales</taxon>
        <taxon>Desulfovibrionaceae</taxon>
        <taxon>Bilophila</taxon>
    </lineage>
</organism>
<feature type="compositionally biased region" description="Basic and acidic residues" evidence="1">
    <location>
        <begin position="176"/>
        <end position="199"/>
    </location>
</feature>
<accession>E5Y2H1</accession>
<dbReference type="EMBL" id="ADCP02000002">
    <property type="protein sequence ID" value="EFV45761.1"/>
    <property type="molecule type" value="Genomic_DNA"/>
</dbReference>
<dbReference type="STRING" id="563192.HMPREF0179_00382"/>
<dbReference type="HOGENOM" id="CLU_058178_0_0_7"/>
<dbReference type="Proteomes" id="UP000006034">
    <property type="component" value="Unassembled WGS sequence"/>
</dbReference>
<sequence>MGKEKWIEIARTGTFEDSAGRLRTFTAGDLDAIARSYDPARRDAPLTFGHPQTDKAPAYGWVEKLKSEGGRLYANFSQVPEQVRDLVAKGHYRHVSMSLMPDLVTLRHVALLGAEQPAIDGLAAVEFADGGDAITVDFAAARGEGDTMTVEELQRQIGQLQGQLEALRAENASLKKQADSHKQEKDKAEAAKTEAEQKAEKASADFAAYRGKIEGERREARVAALVKAGKVKPAEKAGVLDFAARLATQAGTVDFAAPDGRTEKLSMEERYFRDLEARSADERGAEFSAPPAHAGGQSDNFNPAELTAKL</sequence>
<evidence type="ECO:0000313" key="2">
    <source>
        <dbReference type="EMBL" id="EFV45761.1"/>
    </source>
</evidence>
<dbReference type="Pfam" id="PF10123">
    <property type="entry name" value="Mu-like_Pro"/>
    <property type="match status" value="1"/>
</dbReference>